<dbReference type="eggNOG" id="COG2378">
    <property type="taxonomic scope" value="Bacteria"/>
</dbReference>
<dbReference type="InterPro" id="IPR057727">
    <property type="entry name" value="WCX_dom"/>
</dbReference>
<organism evidence="3 4">
    <name type="scientific">Aminobacterium colombiense (strain DSM 12261 / ALA-1)</name>
    <dbReference type="NCBI Taxonomy" id="572547"/>
    <lineage>
        <taxon>Bacteria</taxon>
        <taxon>Thermotogati</taxon>
        <taxon>Synergistota</taxon>
        <taxon>Synergistia</taxon>
        <taxon>Synergistales</taxon>
        <taxon>Aminobacteriaceae</taxon>
        <taxon>Aminobacterium</taxon>
    </lineage>
</organism>
<accession>D5EES1</accession>
<dbReference type="KEGG" id="aco:Amico_0924"/>
<dbReference type="Proteomes" id="UP000002366">
    <property type="component" value="Chromosome"/>
</dbReference>
<dbReference type="PROSITE" id="PS52050">
    <property type="entry name" value="WYL"/>
    <property type="match status" value="1"/>
</dbReference>
<proteinExistence type="predicted"/>
<sequence length="327" mass="36728">MPRDLSSVRLSRLNNLVLAFYSTPRMSKREIITRLEYSSDRTFERDLAYLRDEYAVDISYNRNTSQYVFYGRGKFLVSTALTEREVTSMAAGLKMAAHFLPHLEDACTELWGKLKGVLPEDIPEKGEQLALSTVVALPVSFMDSAVFETLFNAIQEKKTVRLRYCSPYGDGAPREHEICPWGMYFRAHAWYLWAWSCSKNSPMTLRIGRISSIVAYGTPPYVEPPENFDVGDYASSAWYGCTGEGIHDVSLKIEPPLAAVVAETTWHPTQKIEENEDGSIILSATVPNLGDVARWVMASAPYAKALEPTELKTQLYELGTSIVNSHS</sequence>
<keyword evidence="4" id="KW-1185">Reference proteome</keyword>
<dbReference type="HOGENOM" id="CLU_041141_4_1_0"/>
<evidence type="ECO:0000259" key="2">
    <source>
        <dbReference type="Pfam" id="PF25583"/>
    </source>
</evidence>
<dbReference type="RefSeq" id="WP_013048316.1">
    <property type="nucleotide sequence ID" value="NC_014011.1"/>
</dbReference>
<evidence type="ECO:0000313" key="4">
    <source>
        <dbReference type="Proteomes" id="UP000002366"/>
    </source>
</evidence>
<dbReference type="STRING" id="572547.Amico_0924"/>
<gene>
    <name evidence="3" type="ordered locus">Amico_0924</name>
</gene>
<dbReference type="InterPro" id="IPR051534">
    <property type="entry name" value="CBASS_pafABC_assoc_protein"/>
</dbReference>
<dbReference type="EMBL" id="CP001997">
    <property type="protein sequence ID" value="ADE57053.1"/>
    <property type="molecule type" value="Genomic_DNA"/>
</dbReference>
<dbReference type="Pfam" id="PF13280">
    <property type="entry name" value="WYL"/>
    <property type="match status" value="1"/>
</dbReference>
<evidence type="ECO:0000313" key="3">
    <source>
        <dbReference type="EMBL" id="ADE57053.1"/>
    </source>
</evidence>
<dbReference type="InterPro" id="IPR026881">
    <property type="entry name" value="WYL_dom"/>
</dbReference>
<name>D5EES1_AMICL</name>
<dbReference type="PANTHER" id="PTHR34580">
    <property type="match status" value="1"/>
</dbReference>
<evidence type="ECO:0000259" key="1">
    <source>
        <dbReference type="Pfam" id="PF13280"/>
    </source>
</evidence>
<dbReference type="Pfam" id="PF25583">
    <property type="entry name" value="WCX"/>
    <property type="match status" value="1"/>
</dbReference>
<dbReference type="PANTHER" id="PTHR34580:SF1">
    <property type="entry name" value="PROTEIN PAFC"/>
    <property type="match status" value="1"/>
</dbReference>
<feature type="domain" description="WCX" evidence="2">
    <location>
        <begin position="247"/>
        <end position="318"/>
    </location>
</feature>
<dbReference type="OrthoDB" id="3990at2"/>
<reference evidence="3 4" key="1">
    <citation type="journal article" date="2010" name="Stand. Genomic Sci.">
        <title>Complete genome sequence of Aminobacterium colombiense type strain (ALA-1).</title>
        <authorList>
            <person name="Chertkov O."/>
            <person name="Sikorski J."/>
            <person name="Brambilla E."/>
            <person name="Lapidus A."/>
            <person name="Copeland A."/>
            <person name="Glavina Del Rio T."/>
            <person name="Nolan M."/>
            <person name="Lucas S."/>
            <person name="Tice H."/>
            <person name="Cheng J.F."/>
            <person name="Han C."/>
            <person name="Detter J.C."/>
            <person name="Bruce D."/>
            <person name="Tapia R."/>
            <person name="Goodwin L."/>
            <person name="Pitluck S."/>
            <person name="Liolios K."/>
            <person name="Ivanova N."/>
            <person name="Mavromatis K."/>
            <person name="Ovchinnikova G."/>
            <person name="Pati A."/>
            <person name="Chen A."/>
            <person name="Palaniappan K."/>
            <person name="Land M."/>
            <person name="Hauser L."/>
            <person name="Chang Y.J."/>
            <person name="Jeffries C.D."/>
            <person name="Spring S."/>
            <person name="Rohde M."/>
            <person name="Goker M."/>
            <person name="Bristow J."/>
            <person name="Eisen J.A."/>
            <person name="Markowitz V."/>
            <person name="Hugenholtz P."/>
            <person name="Kyrpides N.C."/>
            <person name="Klenk H.P."/>
        </authorList>
    </citation>
    <scope>NUCLEOTIDE SEQUENCE [LARGE SCALE GENOMIC DNA]</scope>
    <source>
        <strain evidence="4">DSM 12261 / ALA-1</strain>
    </source>
</reference>
<feature type="domain" description="WYL" evidence="1">
    <location>
        <begin position="146"/>
        <end position="213"/>
    </location>
</feature>
<protein>
    <submittedName>
        <fullName evidence="3">Transcriptional regulator protein-like protein</fullName>
    </submittedName>
</protein>
<dbReference type="AlphaFoldDB" id="D5EES1"/>